<evidence type="ECO:0000259" key="20">
    <source>
        <dbReference type="PROSITE" id="PS50857"/>
    </source>
</evidence>
<comment type="cofactor">
    <cofactor evidence="18">
        <name>Cu cation</name>
        <dbReference type="ChEBI" id="CHEBI:23378"/>
    </cofactor>
    <text evidence="18">Binds a copper A center.</text>
</comment>
<evidence type="ECO:0000256" key="4">
    <source>
        <dbReference type="ARBA" id="ARBA00022617"/>
    </source>
</evidence>
<keyword evidence="9 17" id="KW-0249">Electron transport</keyword>
<evidence type="ECO:0000256" key="13">
    <source>
        <dbReference type="ARBA" id="ARBA00023136"/>
    </source>
</evidence>
<dbReference type="EMBL" id="PVNS01000012">
    <property type="protein sequence ID" value="PRO64753.1"/>
    <property type="molecule type" value="Genomic_DNA"/>
</dbReference>
<evidence type="ECO:0000256" key="11">
    <source>
        <dbReference type="ARBA" id="ARBA00023004"/>
    </source>
</evidence>
<keyword evidence="7 16" id="KW-0479">Metal-binding</keyword>
<evidence type="ECO:0000313" key="24">
    <source>
        <dbReference type="Proteomes" id="UP000243650"/>
    </source>
</evidence>
<dbReference type="RefSeq" id="WP_105959849.1">
    <property type="nucleotide sequence ID" value="NZ_PVNS01000012.1"/>
</dbReference>
<keyword evidence="4 16" id="KW-0349">Heme</keyword>
<proteinExistence type="inferred from homology"/>
<dbReference type="Proteomes" id="UP000243650">
    <property type="component" value="Unassembled WGS sequence"/>
</dbReference>
<accession>A0A2P6MER2</accession>
<keyword evidence="12 18" id="KW-0186">Copper</keyword>
<comment type="similarity">
    <text evidence="2 17">Belongs to the cytochrome c oxidase subunit 2 family.</text>
</comment>
<dbReference type="GO" id="GO:0005507">
    <property type="term" value="F:copper ion binding"/>
    <property type="evidence" value="ECO:0007669"/>
    <property type="project" value="InterPro"/>
</dbReference>
<dbReference type="Pfam" id="PF00116">
    <property type="entry name" value="COX2"/>
    <property type="match status" value="1"/>
</dbReference>
<evidence type="ECO:0000256" key="3">
    <source>
        <dbReference type="ARBA" id="ARBA00022448"/>
    </source>
</evidence>
<dbReference type="Pfam" id="PF00034">
    <property type="entry name" value="Cytochrom_C"/>
    <property type="match status" value="1"/>
</dbReference>
<keyword evidence="6 17" id="KW-0812">Transmembrane</keyword>
<dbReference type="NCBIfam" id="TIGR02866">
    <property type="entry name" value="CoxB"/>
    <property type="match status" value="1"/>
</dbReference>
<evidence type="ECO:0000256" key="6">
    <source>
        <dbReference type="ARBA" id="ARBA00022692"/>
    </source>
</evidence>
<feature type="domain" description="Cytochrome oxidase subunit II transmembrane region profile" evidence="21">
    <location>
        <begin position="18"/>
        <end position="115"/>
    </location>
</feature>
<dbReference type="PROSITE" id="PS00078">
    <property type="entry name" value="COX2"/>
    <property type="match status" value="1"/>
</dbReference>
<dbReference type="Gene3D" id="2.60.40.420">
    <property type="entry name" value="Cupredoxins - blue copper proteins"/>
    <property type="match status" value="1"/>
</dbReference>
<dbReference type="InterPro" id="IPR034236">
    <property type="entry name" value="CuRO_CcO_Caa3_II"/>
</dbReference>
<dbReference type="GO" id="GO:0020037">
    <property type="term" value="F:heme binding"/>
    <property type="evidence" value="ECO:0007669"/>
    <property type="project" value="InterPro"/>
</dbReference>
<keyword evidence="24" id="KW-1185">Reference proteome</keyword>
<dbReference type="GO" id="GO:0042773">
    <property type="term" value="P:ATP synthesis coupled electron transport"/>
    <property type="evidence" value="ECO:0007669"/>
    <property type="project" value="TreeGrafter"/>
</dbReference>
<comment type="caution">
    <text evidence="23">The sequence shown here is derived from an EMBL/GenBank/DDBJ whole genome shotgun (WGS) entry which is preliminary data.</text>
</comment>
<dbReference type="GO" id="GO:0016491">
    <property type="term" value="F:oxidoreductase activity"/>
    <property type="evidence" value="ECO:0007669"/>
    <property type="project" value="InterPro"/>
</dbReference>
<evidence type="ECO:0000256" key="15">
    <source>
        <dbReference type="ARBA" id="ARBA00047816"/>
    </source>
</evidence>
<reference evidence="23 24" key="1">
    <citation type="submission" date="2018-03" db="EMBL/GenBank/DDBJ databases">
        <title>Bacillus urumqiensis sp. nov., a moderately haloalkaliphilic bacterium isolated from a salt lake.</title>
        <authorList>
            <person name="Zhao B."/>
            <person name="Liao Z."/>
        </authorList>
    </citation>
    <scope>NUCLEOTIDE SEQUENCE [LARGE SCALE GENOMIC DNA]</scope>
    <source>
        <strain evidence="23 24">BZ-SZ-XJ18</strain>
    </source>
</reference>
<keyword evidence="8" id="KW-1278">Translocase</keyword>
<evidence type="ECO:0000256" key="5">
    <source>
        <dbReference type="ARBA" id="ARBA00022660"/>
    </source>
</evidence>
<evidence type="ECO:0000256" key="14">
    <source>
        <dbReference type="ARBA" id="ARBA00024688"/>
    </source>
</evidence>
<dbReference type="InterPro" id="IPR001505">
    <property type="entry name" value="Copper_CuA"/>
</dbReference>
<dbReference type="GO" id="GO:0005886">
    <property type="term" value="C:plasma membrane"/>
    <property type="evidence" value="ECO:0007669"/>
    <property type="project" value="UniProtKB-SubCell"/>
</dbReference>
<keyword evidence="10 19" id="KW-1133">Transmembrane helix</keyword>
<dbReference type="InterPro" id="IPR011759">
    <property type="entry name" value="Cyt_c_oxidase_su2_TM_dom"/>
</dbReference>
<dbReference type="PROSITE" id="PS51257">
    <property type="entry name" value="PROKAR_LIPOPROTEIN"/>
    <property type="match status" value="1"/>
</dbReference>
<dbReference type="Pfam" id="PF02790">
    <property type="entry name" value="COX2_TM"/>
    <property type="match status" value="1"/>
</dbReference>
<dbReference type="InterPro" id="IPR014222">
    <property type="entry name" value="Cyt_c_oxidase_su2"/>
</dbReference>
<dbReference type="PROSITE" id="PS50999">
    <property type="entry name" value="COX2_TM"/>
    <property type="match status" value="1"/>
</dbReference>
<evidence type="ECO:0000259" key="22">
    <source>
        <dbReference type="PROSITE" id="PS51007"/>
    </source>
</evidence>
<evidence type="ECO:0000256" key="8">
    <source>
        <dbReference type="ARBA" id="ARBA00022967"/>
    </source>
</evidence>
<feature type="transmembrane region" description="Helical" evidence="19">
    <location>
        <begin position="43"/>
        <end position="66"/>
    </location>
</feature>
<dbReference type="OrthoDB" id="9781261at2"/>
<comment type="subcellular location">
    <subcellularLocation>
        <location evidence="17">Cell membrane</location>
        <topology evidence="17">Multi-pass membrane protein</topology>
    </subcellularLocation>
    <subcellularLocation>
        <location evidence="1">Membrane</location>
        <topology evidence="1">Multi-pass membrane protein</topology>
    </subcellularLocation>
</comment>
<dbReference type="InterPro" id="IPR036257">
    <property type="entry name" value="Cyt_c_oxidase_su2_TM_sf"/>
</dbReference>
<evidence type="ECO:0000256" key="16">
    <source>
        <dbReference type="PROSITE-ProRule" id="PRU00433"/>
    </source>
</evidence>
<feature type="domain" description="Cytochrome c" evidence="22">
    <location>
        <begin position="265"/>
        <end position="355"/>
    </location>
</feature>
<gene>
    <name evidence="23" type="primary">coxB</name>
    <name evidence="23" type="ORF">C6I21_12640</name>
</gene>
<dbReference type="PANTHER" id="PTHR22888:SF10">
    <property type="entry name" value="CYTOCHROME C OXIDASE SUBUNIT 2"/>
    <property type="match status" value="1"/>
</dbReference>
<dbReference type="InterPro" id="IPR002429">
    <property type="entry name" value="CcO_II-like_C"/>
</dbReference>
<evidence type="ECO:0000256" key="7">
    <source>
        <dbReference type="ARBA" id="ARBA00022723"/>
    </source>
</evidence>
<dbReference type="GO" id="GO:0004129">
    <property type="term" value="F:cytochrome-c oxidase activity"/>
    <property type="evidence" value="ECO:0007669"/>
    <property type="project" value="UniProtKB-EC"/>
</dbReference>
<dbReference type="InterPro" id="IPR045187">
    <property type="entry name" value="CcO_II"/>
</dbReference>
<comment type="function">
    <text evidence="14 18">Subunits I and II form the functional core of the enzyme complex. Electrons originating in cytochrome c are transferred via heme a and Cu(A) to the binuclear center formed by heme a3 and Cu(B).</text>
</comment>
<dbReference type="InterPro" id="IPR009056">
    <property type="entry name" value="Cyt_c-like_dom"/>
</dbReference>
<dbReference type="PANTHER" id="PTHR22888">
    <property type="entry name" value="CYTOCHROME C OXIDASE, SUBUNIT II"/>
    <property type="match status" value="1"/>
</dbReference>
<evidence type="ECO:0000256" key="2">
    <source>
        <dbReference type="ARBA" id="ARBA00007866"/>
    </source>
</evidence>
<evidence type="ECO:0000259" key="21">
    <source>
        <dbReference type="PROSITE" id="PS50999"/>
    </source>
</evidence>
<dbReference type="PROSITE" id="PS50857">
    <property type="entry name" value="COX2_CUA"/>
    <property type="match status" value="1"/>
</dbReference>
<feature type="transmembrane region" description="Helical" evidence="19">
    <location>
        <begin position="87"/>
        <end position="106"/>
    </location>
</feature>
<dbReference type="SUPFAM" id="SSF81464">
    <property type="entry name" value="Cytochrome c oxidase subunit II-like, transmembrane region"/>
    <property type="match status" value="1"/>
</dbReference>
<evidence type="ECO:0000256" key="10">
    <source>
        <dbReference type="ARBA" id="ARBA00022989"/>
    </source>
</evidence>
<evidence type="ECO:0000256" key="19">
    <source>
        <dbReference type="SAM" id="Phobius"/>
    </source>
</evidence>
<keyword evidence="13 19" id="KW-0472">Membrane</keyword>
<keyword evidence="5 17" id="KW-0679">Respiratory chain</keyword>
<dbReference type="CDD" id="cd04213">
    <property type="entry name" value="CuRO_CcO_Caa3_II"/>
    <property type="match status" value="1"/>
</dbReference>
<sequence>MKHLLRLLPFSLIALLAGCGVENLSALDPRGPVAEMQLNLIQLSLYVMIFVIVVVFSIYTFVLIKFRERPGDTHIPKQVHGNRALEFIWTTIPILLLLILAVPNIMDTFTLAETPSMSATEADGEEGEGQEGMVEGEDFITVQATAHQFWWEFEYPNLDINAGQDLYIPTDRRVEIVLEASDVVHSFWVPALGGKMDNVPGITNEMWLEAPEEGIYFGKCTELCGASHWLMDFKVVAVDGDTFDVWAANMAEPDEAVVSGEAAGEAAVEGREVFESNCISCHAVGDEGSPTGPNFTNFGERQVVAGFLEPTDENLHDWIRDPQSLKPDNEMPAFSEDQISDDEMDALIDYITELKVLEED</sequence>
<evidence type="ECO:0000256" key="1">
    <source>
        <dbReference type="ARBA" id="ARBA00004141"/>
    </source>
</evidence>
<feature type="domain" description="Cytochrome oxidase subunit II copper A binding" evidence="20">
    <location>
        <begin position="137"/>
        <end position="249"/>
    </location>
</feature>
<dbReference type="EC" id="7.1.1.9" evidence="18"/>
<dbReference type="SUPFAM" id="SSF49503">
    <property type="entry name" value="Cupredoxins"/>
    <property type="match status" value="1"/>
</dbReference>
<dbReference type="SUPFAM" id="SSF46626">
    <property type="entry name" value="Cytochrome c"/>
    <property type="match status" value="1"/>
</dbReference>
<dbReference type="PRINTS" id="PR01166">
    <property type="entry name" value="CYCOXIDASEII"/>
</dbReference>
<dbReference type="AlphaFoldDB" id="A0A2P6MER2"/>
<protein>
    <recommendedName>
        <fullName evidence="18">Cytochrome c oxidase subunit 2</fullName>
        <ecNumber evidence="18">7.1.1.9</ecNumber>
    </recommendedName>
</protein>
<evidence type="ECO:0000256" key="17">
    <source>
        <dbReference type="RuleBase" id="RU000456"/>
    </source>
</evidence>
<organism evidence="23 24">
    <name type="scientific">Alkalicoccus urumqiensis</name>
    <name type="common">Bacillus urumqiensis</name>
    <dbReference type="NCBI Taxonomy" id="1548213"/>
    <lineage>
        <taxon>Bacteria</taxon>
        <taxon>Bacillati</taxon>
        <taxon>Bacillota</taxon>
        <taxon>Bacilli</taxon>
        <taxon>Bacillales</taxon>
        <taxon>Bacillaceae</taxon>
        <taxon>Alkalicoccus</taxon>
    </lineage>
</organism>
<keyword evidence="11 16" id="KW-0408">Iron</keyword>
<evidence type="ECO:0000256" key="12">
    <source>
        <dbReference type="ARBA" id="ARBA00023008"/>
    </source>
</evidence>
<dbReference type="PROSITE" id="PS51007">
    <property type="entry name" value="CYTC"/>
    <property type="match status" value="1"/>
</dbReference>
<comment type="catalytic activity">
    <reaction evidence="15 18">
        <text>4 Fe(II)-[cytochrome c] + O2 + 8 H(+)(in) = 4 Fe(III)-[cytochrome c] + 2 H2O + 4 H(+)(out)</text>
        <dbReference type="Rhea" id="RHEA:11436"/>
        <dbReference type="Rhea" id="RHEA-COMP:10350"/>
        <dbReference type="Rhea" id="RHEA-COMP:14399"/>
        <dbReference type="ChEBI" id="CHEBI:15377"/>
        <dbReference type="ChEBI" id="CHEBI:15378"/>
        <dbReference type="ChEBI" id="CHEBI:15379"/>
        <dbReference type="ChEBI" id="CHEBI:29033"/>
        <dbReference type="ChEBI" id="CHEBI:29034"/>
        <dbReference type="EC" id="7.1.1.9"/>
    </reaction>
</comment>
<dbReference type="Gene3D" id="1.10.287.90">
    <property type="match status" value="1"/>
</dbReference>
<dbReference type="InterPro" id="IPR036909">
    <property type="entry name" value="Cyt_c-like_dom_sf"/>
</dbReference>
<keyword evidence="3 17" id="KW-0813">Transport</keyword>
<evidence type="ECO:0000256" key="9">
    <source>
        <dbReference type="ARBA" id="ARBA00022982"/>
    </source>
</evidence>
<evidence type="ECO:0000313" key="23">
    <source>
        <dbReference type="EMBL" id="PRO64753.1"/>
    </source>
</evidence>
<name>A0A2P6MER2_ALKUR</name>
<evidence type="ECO:0000256" key="18">
    <source>
        <dbReference type="RuleBase" id="RU004024"/>
    </source>
</evidence>
<dbReference type="InterPro" id="IPR008972">
    <property type="entry name" value="Cupredoxin"/>
</dbReference>